<proteinExistence type="predicted"/>
<protein>
    <submittedName>
        <fullName evidence="2">Uncharacterized protein</fullName>
    </submittedName>
</protein>
<comment type="caution">
    <text evidence="2">The sequence shown here is derived from an EMBL/GenBank/DDBJ whole genome shotgun (WGS) entry which is preliminary data.</text>
</comment>
<reference evidence="2" key="1">
    <citation type="journal article" date="2015" name="Nature">
        <title>Complex archaea that bridge the gap between prokaryotes and eukaryotes.</title>
        <authorList>
            <person name="Spang A."/>
            <person name="Saw J.H."/>
            <person name="Jorgensen S.L."/>
            <person name="Zaremba-Niedzwiedzka K."/>
            <person name="Martijn J."/>
            <person name="Lind A.E."/>
            <person name="van Eijk R."/>
            <person name="Schleper C."/>
            <person name="Guy L."/>
            <person name="Ettema T.J."/>
        </authorList>
    </citation>
    <scope>NUCLEOTIDE SEQUENCE</scope>
</reference>
<organism evidence="2">
    <name type="scientific">marine sediment metagenome</name>
    <dbReference type="NCBI Taxonomy" id="412755"/>
    <lineage>
        <taxon>unclassified sequences</taxon>
        <taxon>metagenomes</taxon>
        <taxon>ecological metagenomes</taxon>
    </lineage>
</organism>
<sequence length="166" mass="16657">MGFIVPVLAVIGGGSAVAGGVAVAGAAAIILQGIGAAQQASQQADLAETNAALARQDAEEARFRAEAQAEDIRDARRRAIGAQRSGFGKAGVTAAGTPLLVFGETAAEAEKAILRAMRGGAIEESRFLTEAKSSKKRASGLRTAGRFAFGTSLLSAGSTIGGASKR</sequence>
<name>A0A0F9M9Q5_9ZZZZ</name>
<evidence type="ECO:0000313" key="2">
    <source>
        <dbReference type="EMBL" id="KKM96101.1"/>
    </source>
</evidence>
<gene>
    <name evidence="2" type="ORF">LCGC14_1181460</name>
</gene>
<evidence type="ECO:0000256" key="1">
    <source>
        <dbReference type="SAM" id="Coils"/>
    </source>
</evidence>
<keyword evidence="1" id="KW-0175">Coiled coil</keyword>
<dbReference type="AlphaFoldDB" id="A0A0F9M9Q5"/>
<accession>A0A0F9M9Q5</accession>
<dbReference type="EMBL" id="LAZR01005924">
    <property type="protein sequence ID" value="KKM96101.1"/>
    <property type="molecule type" value="Genomic_DNA"/>
</dbReference>
<feature type="coiled-coil region" evidence="1">
    <location>
        <begin position="37"/>
        <end position="78"/>
    </location>
</feature>